<evidence type="ECO:0000313" key="6">
    <source>
        <dbReference type="Proteomes" id="UP000179145"/>
    </source>
</evidence>
<dbReference type="GO" id="GO:0008933">
    <property type="term" value="F:peptidoglycan lytic transglycosylase activity"/>
    <property type="evidence" value="ECO:0007669"/>
    <property type="project" value="InterPro"/>
</dbReference>
<evidence type="ECO:0000256" key="3">
    <source>
        <dbReference type="ARBA" id="ARBA00022729"/>
    </source>
</evidence>
<dbReference type="PANTHER" id="PTHR37423">
    <property type="entry name" value="SOLUBLE LYTIC MUREIN TRANSGLYCOSYLASE-RELATED"/>
    <property type="match status" value="1"/>
</dbReference>
<organism evidence="5 6">
    <name type="scientific">Kozakia baliensis</name>
    <dbReference type="NCBI Taxonomy" id="153496"/>
    <lineage>
        <taxon>Bacteria</taxon>
        <taxon>Pseudomonadati</taxon>
        <taxon>Pseudomonadota</taxon>
        <taxon>Alphaproteobacteria</taxon>
        <taxon>Acetobacterales</taxon>
        <taxon>Acetobacteraceae</taxon>
        <taxon>Kozakia</taxon>
    </lineage>
</organism>
<dbReference type="eggNOG" id="COG0741">
    <property type="taxonomic scope" value="Bacteria"/>
</dbReference>
<dbReference type="GO" id="GO:0042597">
    <property type="term" value="C:periplasmic space"/>
    <property type="evidence" value="ECO:0007669"/>
    <property type="project" value="InterPro"/>
</dbReference>
<dbReference type="PROSITE" id="PS00922">
    <property type="entry name" value="TRANSGLYCOSYLASE"/>
    <property type="match status" value="1"/>
</dbReference>
<dbReference type="SUPFAM" id="SSF53955">
    <property type="entry name" value="Lysozyme-like"/>
    <property type="match status" value="1"/>
</dbReference>
<dbReference type="InterPro" id="IPR023346">
    <property type="entry name" value="Lysozyme-like_dom_sf"/>
</dbReference>
<dbReference type="Pfam" id="PF01464">
    <property type="entry name" value="SLT"/>
    <property type="match status" value="1"/>
</dbReference>
<dbReference type="GO" id="GO:0016020">
    <property type="term" value="C:membrane"/>
    <property type="evidence" value="ECO:0007669"/>
    <property type="project" value="InterPro"/>
</dbReference>
<dbReference type="GO" id="GO:0000270">
    <property type="term" value="P:peptidoglycan metabolic process"/>
    <property type="evidence" value="ECO:0007669"/>
    <property type="project" value="InterPro"/>
</dbReference>
<dbReference type="InterPro" id="IPR000189">
    <property type="entry name" value="Transglyc_AS"/>
</dbReference>
<keyword evidence="3" id="KW-0732">Signal</keyword>
<dbReference type="InterPro" id="IPR008258">
    <property type="entry name" value="Transglycosylase_SLT_dom_1"/>
</dbReference>
<dbReference type="AlphaFoldDB" id="A0A1D8UWW6"/>
<dbReference type="InterPro" id="IPR008939">
    <property type="entry name" value="Lytic_TGlycosylase_superhlx_U"/>
</dbReference>
<name>A0A1D8UWW6_9PROT</name>
<dbReference type="EMBL" id="CP014674">
    <property type="protein sequence ID" value="AOX18175.1"/>
    <property type="molecule type" value="Genomic_DNA"/>
</dbReference>
<proteinExistence type="inferred from homology"/>
<evidence type="ECO:0000259" key="4">
    <source>
        <dbReference type="Pfam" id="PF01464"/>
    </source>
</evidence>
<dbReference type="CDD" id="cd13401">
    <property type="entry name" value="Slt70-like"/>
    <property type="match status" value="1"/>
</dbReference>
<reference evidence="5 6" key="1">
    <citation type="journal article" date="2016" name="Microb. Cell Fact.">
        <title>Dissection of exopolysaccharide biosynthesis in Kozakia baliensis.</title>
        <authorList>
            <person name="Brandt J.U."/>
            <person name="Jakob F."/>
            <person name="Behr J."/>
            <person name="Geissler A.J."/>
            <person name="Vogel R.F."/>
        </authorList>
    </citation>
    <scope>NUCLEOTIDE SEQUENCE [LARGE SCALE GENOMIC DNA]</scope>
    <source>
        <strain evidence="5 6">DSM 14400</strain>
    </source>
</reference>
<dbReference type="STRING" id="153496.A0U89_06700"/>
<dbReference type="KEGG" id="kba:A0U89_06700"/>
<feature type="domain" description="Transglycosylase SLT" evidence="4">
    <location>
        <begin position="424"/>
        <end position="530"/>
    </location>
</feature>
<gene>
    <name evidence="5" type="ORF">A0U89_06700</name>
</gene>
<evidence type="ECO:0000256" key="2">
    <source>
        <dbReference type="ARBA" id="ARBA00009387"/>
    </source>
</evidence>
<dbReference type="Gene3D" id="1.25.20.10">
    <property type="entry name" value="Bacterial muramidases"/>
    <property type="match status" value="1"/>
</dbReference>
<dbReference type="Gene3D" id="1.10.530.10">
    <property type="match status" value="1"/>
</dbReference>
<keyword evidence="6" id="KW-1185">Reference proteome</keyword>
<dbReference type="PANTHER" id="PTHR37423:SF2">
    <property type="entry name" value="MEMBRANE-BOUND LYTIC MUREIN TRANSGLYCOSYLASE C"/>
    <property type="match status" value="1"/>
</dbReference>
<evidence type="ECO:0000313" key="5">
    <source>
        <dbReference type="EMBL" id="AOX18175.1"/>
    </source>
</evidence>
<comment type="similarity">
    <text evidence="2">Belongs to the virb1 family.</text>
</comment>
<sequence length="576" mass="62782">MPARDYAVFLQEQPAWPGRAVMLARFQHALVTRTDDGELSSLCPLFPLTQAQALLKCADRIADAPVQARRLWMNGGISLSDETPFLARFGQAFSSADHWTRFEHLEATHQYTAASHQISRLALSKQALARAFLAYRTTSPEADALFTGLSPTDQRDPALTFARLHHLRRADQLGDALALWNAAGLAAQQSAPSSAWSVERAGLARALLSAGSPQDAIILADDRTLPLTNANRLEAQFLSGWIALRRLHDAQRAEAYFLPLTTQPSLITRSRGYYWIGRAQEAAGQKEAAQASYRQAAAMPTTFYGQMALSALNGDVATLPPQGAPVPHLAEALNALPIVATGTLARPDLAQAAQELVGMQDQDHAREFLMMLYVQTRDVAGQAALAQFSLQLGVAEPAVFATRAAGKKGVALYPQGWPSLSDIREESVGLPESLALAVARQESSFDPHAQSPAQAIGLMQLQTGTAQDVARRAGLIGLDTSISGLRDPQTNLTLGRAYLSQLLDRYNQVLPMALSAYNAGPHRTDQWLQADPPPTIPTQIDLVDWIESLPYEETRSYIERIEESLNLYRLKESSHA</sequence>
<comment type="similarity">
    <text evidence="1">Belongs to the transglycosylase Slt family.</text>
</comment>
<dbReference type="GO" id="GO:0004553">
    <property type="term" value="F:hydrolase activity, hydrolyzing O-glycosyl compounds"/>
    <property type="evidence" value="ECO:0007669"/>
    <property type="project" value="InterPro"/>
</dbReference>
<evidence type="ECO:0000256" key="1">
    <source>
        <dbReference type="ARBA" id="ARBA00007734"/>
    </source>
</evidence>
<protein>
    <recommendedName>
        <fullName evidence="4">Transglycosylase SLT domain-containing protein</fullName>
    </recommendedName>
</protein>
<dbReference type="Proteomes" id="UP000179145">
    <property type="component" value="Chromosome"/>
</dbReference>
<accession>A0A1D8UWW6</accession>
<dbReference type="SUPFAM" id="SSF48435">
    <property type="entry name" value="Bacterial muramidases"/>
    <property type="match status" value="1"/>
</dbReference>